<feature type="region of interest" description="Disordered" evidence="5">
    <location>
        <begin position="71"/>
        <end position="90"/>
    </location>
</feature>
<dbReference type="GO" id="GO:0002181">
    <property type="term" value="P:cytoplasmic translation"/>
    <property type="evidence" value="ECO:0007669"/>
    <property type="project" value="TreeGrafter"/>
</dbReference>
<dbReference type="GO" id="GO:0003723">
    <property type="term" value="F:RNA binding"/>
    <property type="evidence" value="ECO:0007669"/>
    <property type="project" value="TreeGrafter"/>
</dbReference>
<dbReference type="GO" id="GO:0003735">
    <property type="term" value="F:structural constituent of ribosome"/>
    <property type="evidence" value="ECO:0007669"/>
    <property type="project" value="InterPro"/>
</dbReference>
<dbReference type="Gene3D" id="3.40.1120.10">
    <property type="entry name" value="Ribosomal protein l15e"/>
    <property type="match status" value="1"/>
</dbReference>
<keyword evidence="3 4" id="KW-0687">Ribonucleoprotein</keyword>
<evidence type="ECO:0000256" key="2">
    <source>
        <dbReference type="ARBA" id="ARBA00022980"/>
    </source>
</evidence>
<name>A0AAW2ZB13_9EUKA</name>
<dbReference type="FunFam" id="3.40.1120.10:FF:000001">
    <property type="entry name" value="Ribosomal protein L15"/>
    <property type="match status" value="1"/>
</dbReference>
<dbReference type="InterPro" id="IPR020925">
    <property type="entry name" value="Ribosomal_eL15_CS"/>
</dbReference>
<dbReference type="GO" id="GO:0022625">
    <property type="term" value="C:cytosolic large ribosomal subunit"/>
    <property type="evidence" value="ECO:0007669"/>
    <property type="project" value="TreeGrafter"/>
</dbReference>
<dbReference type="SUPFAM" id="SSF54189">
    <property type="entry name" value="Ribosomal proteins S24e, L23 and L15e"/>
    <property type="match status" value="1"/>
</dbReference>
<dbReference type="SMART" id="SM01384">
    <property type="entry name" value="Ribosomal_L15e"/>
    <property type="match status" value="1"/>
</dbReference>
<dbReference type="InterPro" id="IPR012678">
    <property type="entry name" value="Ribosomal_uL23/eL15/eS24_sf"/>
</dbReference>
<reference evidence="6 7" key="1">
    <citation type="submission" date="2024-03" db="EMBL/GenBank/DDBJ databases">
        <title>The Acrasis kona genome and developmental transcriptomes reveal deep origins of eukaryotic multicellular pathways.</title>
        <authorList>
            <person name="Sheikh S."/>
            <person name="Fu C.-J."/>
            <person name="Brown M.W."/>
            <person name="Baldauf S.L."/>
        </authorList>
    </citation>
    <scope>NUCLEOTIDE SEQUENCE [LARGE SCALE GENOMIC DNA]</scope>
    <source>
        <strain evidence="6 7">ATCC MYA-3509</strain>
    </source>
</reference>
<dbReference type="AlphaFoldDB" id="A0AAW2ZB13"/>
<comment type="caution">
    <text evidence="6">The sequence shown here is derived from an EMBL/GenBank/DDBJ whole genome shotgun (WGS) entry which is preliminary data.</text>
</comment>
<evidence type="ECO:0000256" key="3">
    <source>
        <dbReference type="ARBA" id="ARBA00023274"/>
    </source>
</evidence>
<dbReference type="InterPro" id="IPR000439">
    <property type="entry name" value="Ribosomal_eL15"/>
</dbReference>
<dbReference type="PROSITE" id="PS01194">
    <property type="entry name" value="RIBOSOMAL_L15E"/>
    <property type="match status" value="1"/>
</dbReference>
<evidence type="ECO:0000313" key="6">
    <source>
        <dbReference type="EMBL" id="KAL0485871.1"/>
    </source>
</evidence>
<dbReference type="Proteomes" id="UP001431209">
    <property type="component" value="Unassembled WGS sequence"/>
</dbReference>
<sequence>MGAYKYLQVLYRKKQSDALRFLLRLRTWEFRQLPKIVRANQPTRPDKARRIGYRAKQGYVIYRARIRRGGRRKQVRKGNTNGKPAGQGIHMKPNRNLQVMAEARVGRRCGNLRVISSYWVSQDARYKWYEVVCVDPFHQAIRNDPKIRWATFAKQKHRECRGKTTAGRRARGLMNKGNGAMKLRPSKRATWKAHNTYNFARKR</sequence>
<protein>
    <recommendedName>
        <fullName evidence="4">Ribosomal protein L15</fullName>
    </recommendedName>
</protein>
<evidence type="ECO:0000256" key="4">
    <source>
        <dbReference type="RuleBase" id="RU000663"/>
    </source>
</evidence>
<dbReference type="PANTHER" id="PTHR11847:SF4">
    <property type="entry name" value="LARGE RIBOSOMAL SUBUNIT PROTEIN EL15"/>
    <property type="match status" value="1"/>
</dbReference>
<organism evidence="6 7">
    <name type="scientific">Acrasis kona</name>
    <dbReference type="NCBI Taxonomy" id="1008807"/>
    <lineage>
        <taxon>Eukaryota</taxon>
        <taxon>Discoba</taxon>
        <taxon>Heterolobosea</taxon>
        <taxon>Tetramitia</taxon>
        <taxon>Eutetramitia</taxon>
        <taxon>Acrasidae</taxon>
        <taxon>Acrasis</taxon>
    </lineage>
</organism>
<evidence type="ECO:0000256" key="1">
    <source>
        <dbReference type="ARBA" id="ARBA00006857"/>
    </source>
</evidence>
<evidence type="ECO:0000313" key="7">
    <source>
        <dbReference type="Proteomes" id="UP001431209"/>
    </source>
</evidence>
<comment type="similarity">
    <text evidence="1 4">Belongs to the eukaryotic ribosomal protein eL15 family.</text>
</comment>
<dbReference type="EMBL" id="JAOPGA020001177">
    <property type="protein sequence ID" value="KAL0485871.1"/>
    <property type="molecule type" value="Genomic_DNA"/>
</dbReference>
<evidence type="ECO:0000256" key="5">
    <source>
        <dbReference type="SAM" id="MobiDB-lite"/>
    </source>
</evidence>
<accession>A0AAW2ZB13</accession>
<gene>
    <name evidence="6" type="ORF">AKO1_002144</name>
</gene>
<keyword evidence="7" id="KW-1185">Reference proteome</keyword>
<keyword evidence="2 4" id="KW-0689">Ribosomal protein</keyword>
<dbReference type="Pfam" id="PF00827">
    <property type="entry name" value="Ribosomal_L15e"/>
    <property type="match status" value="1"/>
</dbReference>
<dbReference type="PANTHER" id="PTHR11847">
    <property type="entry name" value="RIBOSOMAL PROTEIN L15"/>
    <property type="match status" value="1"/>
</dbReference>
<dbReference type="InterPro" id="IPR024794">
    <property type="entry name" value="Rbsml_eL15_core_dom_sf"/>
</dbReference>
<dbReference type="NCBIfam" id="NF003269">
    <property type="entry name" value="PRK04243.1"/>
    <property type="match status" value="1"/>
</dbReference>
<proteinExistence type="inferred from homology"/>